<dbReference type="Proteomes" id="UP000190423">
    <property type="component" value="Unassembled WGS sequence"/>
</dbReference>
<reference evidence="2 3" key="1">
    <citation type="submission" date="2017-02" db="EMBL/GenBank/DDBJ databases">
        <authorList>
            <person name="Peterson S.W."/>
        </authorList>
    </citation>
    <scope>NUCLEOTIDE SEQUENCE [LARGE SCALE GENOMIC DNA]</scope>
    <source>
        <strain evidence="2 3">ATCC BAA-908</strain>
    </source>
</reference>
<proteinExistence type="predicted"/>
<sequence>MMSFFPDSIVSVKSGVSSILSIMCGFTQYFFPSNRITSIILQFSPVIKITSSVFSIFMCTKQIYALKKSLPYA</sequence>
<name>A0A1T4M6P9_TREPO</name>
<keyword evidence="1" id="KW-0472">Membrane</keyword>
<evidence type="ECO:0000256" key="1">
    <source>
        <dbReference type="SAM" id="Phobius"/>
    </source>
</evidence>
<organism evidence="2 3">
    <name type="scientific">Treponema porcinum</name>
    <dbReference type="NCBI Taxonomy" id="261392"/>
    <lineage>
        <taxon>Bacteria</taxon>
        <taxon>Pseudomonadati</taxon>
        <taxon>Spirochaetota</taxon>
        <taxon>Spirochaetia</taxon>
        <taxon>Spirochaetales</taxon>
        <taxon>Treponemataceae</taxon>
        <taxon>Treponema</taxon>
    </lineage>
</organism>
<protein>
    <submittedName>
        <fullName evidence="2">Uncharacterized protein</fullName>
    </submittedName>
</protein>
<dbReference type="AlphaFoldDB" id="A0A1T4M6P9"/>
<dbReference type="STRING" id="261392.SAMN02745149_01864"/>
<gene>
    <name evidence="2" type="ORF">SAMN02745149_01864</name>
</gene>
<evidence type="ECO:0000313" key="2">
    <source>
        <dbReference type="EMBL" id="SJZ62536.1"/>
    </source>
</evidence>
<feature type="transmembrane region" description="Helical" evidence="1">
    <location>
        <begin position="37"/>
        <end position="59"/>
    </location>
</feature>
<evidence type="ECO:0000313" key="3">
    <source>
        <dbReference type="Proteomes" id="UP000190423"/>
    </source>
</evidence>
<keyword evidence="1" id="KW-0812">Transmembrane</keyword>
<feature type="transmembrane region" description="Helical" evidence="1">
    <location>
        <begin position="12"/>
        <end position="31"/>
    </location>
</feature>
<dbReference type="EMBL" id="FUWG01000014">
    <property type="protein sequence ID" value="SJZ62536.1"/>
    <property type="molecule type" value="Genomic_DNA"/>
</dbReference>
<accession>A0A1T4M6P9</accession>
<keyword evidence="1" id="KW-1133">Transmembrane helix</keyword>
<keyword evidence="3" id="KW-1185">Reference proteome</keyword>